<feature type="transmembrane region" description="Helical" evidence="7">
    <location>
        <begin position="165"/>
        <end position="185"/>
    </location>
</feature>
<name>A0A1I7EJI4_9BURK</name>
<keyword evidence="2" id="KW-0813">Transport</keyword>
<keyword evidence="5 7" id="KW-1133">Transmembrane helix</keyword>
<organism evidence="8 9">
    <name type="scientific">Paraburkholderia aspalathi</name>
    <dbReference type="NCBI Taxonomy" id="1324617"/>
    <lineage>
        <taxon>Bacteria</taxon>
        <taxon>Pseudomonadati</taxon>
        <taxon>Pseudomonadota</taxon>
        <taxon>Betaproteobacteria</taxon>
        <taxon>Burkholderiales</taxon>
        <taxon>Burkholderiaceae</taxon>
        <taxon>Paraburkholderia</taxon>
    </lineage>
</organism>
<evidence type="ECO:0000313" key="9">
    <source>
        <dbReference type="Proteomes" id="UP000198844"/>
    </source>
</evidence>
<feature type="transmembrane region" description="Helical" evidence="7">
    <location>
        <begin position="310"/>
        <end position="328"/>
    </location>
</feature>
<evidence type="ECO:0000256" key="5">
    <source>
        <dbReference type="ARBA" id="ARBA00022989"/>
    </source>
</evidence>
<sequence>MSLLALFLFQGIAGFTGQLLNFALIWQILNWYHSPFLMSVCSGVGIVINLVLTPWIGQLVDRSHRLKVAAGGDLLSVVVSCGLFLCLPALHGQRSGVVVIIIAYALRALATQIQSTAFMAALADMSDDVTRGRIFARWQTVVSVAGLVAVPMSAALMSVLRLDRFVLIDLAAVSVAVVNAWRVALRTPMHAVEPTAAESRSTAFQDLKATWKYLREDAALTTFLLALPFINFVCAPISTLLPPLIKLDWHLDVKSLAIAETLLTIGILAASMLQSVWTPKVRREYLIVAGLFALTASIGMIGGWSGATPFLLYSGMLACGLSVMFVRIPLRTAIATSTPESMRGRVDSVMLVLGSVAAPIGLLAFGAMVELTSSRSAVWVGTVLLGAMILVLAIRVGGMRRRSNVLQS</sequence>
<dbReference type="EMBL" id="FPBH01000024">
    <property type="protein sequence ID" value="SFU24103.1"/>
    <property type="molecule type" value="Genomic_DNA"/>
</dbReference>
<evidence type="ECO:0000256" key="3">
    <source>
        <dbReference type="ARBA" id="ARBA00022475"/>
    </source>
</evidence>
<dbReference type="Pfam" id="PF07690">
    <property type="entry name" value="MFS_1"/>
    <property type="match status" value="1"/>
</dbReference>
<evidence type="ECO:0000256" key="7">
    <source>
        <dbReference type="SAM" id="Phobius"/>
    </source>
</evidence>
<dbReference type="OrthoDB" id="9775268at2"/>
<accession>A0A1I7EJI4</accession>
<feature type="transmembrane region" description="Helical" evidence="7">
    <location>
        <begin position="377"/>
        <end position="398"/>
    </location>
</feature>
<keyword evidence="4 7" id="KW-0812">Transmembrane</keyword>
<dbReference type="AlphaFoldDB" id="A0A1I7EJI4"/>
<proteinExistence type="predicted"/>
<dbReference type="SUPFAM" id="SSF103473">
    <property type="entry name" value="MFS general substrate transporter"/>
    <property type="match status" value="1"/>
</dbReference>
<feature type="transmembrane region" description="Helical" evidence="7">
    <location>
        <begin position="35"/>
        <end position="56"/>
    </location>
</feature>
<feature type="transmembrane region" description="Helical" evidence="7">
    <location>
        <begin position="349"/>
        <end position="371"/>
    </location>
</feature>
<dbReference type="InterPro" id="IPR036259">
    <property type="entry name" value="MFS_trans_sf"/>
</dbReference>
<keyword evidence="3" id="KW-1003">Cell membrane</keyword>
<evidence type="ECO:0000256" key="6">
    <source>
        <dbReference type="ARBA" id="ARBA00023136"/>
    </source>
</evidence>
<evidence type="ECO:0000256" key="4">
    <source>
        <dbReference type="ARBA" id="ARBA00022692"/>
    </source>
</evidence>
<dbReference type="PANTHER" id="PTHR43266:SF10">
    <property type="entry name" value="BACILYSIN EXPORTER BACE-RELATED"/>
    <property type="match status" value="1"/>
</dbReference>
<evidence type="ECO:0000256" key="1">
    <source>
        <dbReference type="ARBA" id="ARBA00004651"/>
    </source>
</evidence>
<feature type="transmembrane region" description="Helical" evidence="7">
    <location>
        <begin position="135"/>
        <end position="159"/>
    </location>
</feature>
<keyword evidence="6 7" id="KW-0472">Membrane</keyword>
<dbReference type="RefSeq" id="WP_093642517.1">
    <property type="nucleotide sequence ID" value="NZ_FPBH01000024.1"/>
</dbReference>
<feature type="transmembrane region" description="Helical" evidence="7">
    <location>
        <begin position="68"/>
        <end position="90"/>
    </location>
</feature>
<dbReference type="GO" id="GO:0022857">
    <property type="term" value="F:transmembrane transporter activity"/>
    <property type="evidence" value="ECO:0007669"/>
    <property type="project" value="InterPro"/>
</dbReference>
<dbReference type="Proteomes" id="UP000198844">
    <property type="component" value="Unassembled WGS sequence"/>
</dbReference>
<gene>
    <name evidence="8" type="ORF">SAMN05192563_1024173</name>
</gene>
<evidence type="ECO:0000256" key="2">
    <source>
        <dbReference type="ARBA" id="ARBA00022448"/>
    </source>
</evidence>
<dbReference type="InterPro" id="IPR011701">
    <property type="entry name" value="MFS"/>
</dbReference>
<dbReference type="GO" id="GO:0005886">
    <property type="term" value="C:plasma membrane"/>
    <property type="evidence" value="ECO:0007669"/>
    <property type="project" value="UniProtKB-SubCell"/>
</dbReference>
<dbReference type="CDD" id="cd06173">
    <property type="entry name" value="MFS_MefA_like"/>
    <property type="match status" value="1"/>
</dbReference>
<feature type="transmembrane region" description="Helical" evidence="7">
    <location>
        <begin position="253"/>
        <end position="273"/>
    </location>
</feature>
<protein>
    <submittedName>
        <fullName evidence="8">MFS-type transporter involved in bile tolerance, Atg22 family</fullName>
    </submittedName>
</protein>
<dbReference type="Gene3D" id="1.20.1250.20">
    <property type="entry name" value="MFS general substrate transporter like domains"/>
    <property type="match status" value="1"/>
</dbReference>
<evidence type="ECO:0000313" key="8">
    <source>
        <dbReference type="EMBL" id="SFU24103.1"/>
    </source>
</evidence>
<feature type="transmembrane region" description="Helical" evidence="7">
    <location>
        <begin position="285"/>
        <end position="304"/>
    </location>
</feature>
<reference evidence="8 9" key="1">
    <citation type="submission" date="2016-10" db="EMBL/GenBank/DDBJ databases">
        <authorList>
            <person name="de Groot N.N."/>
        </authorList>
    </citation>
    <scope>NUCLEOTIDE SEQUENCE [LARGE SCALE GENOMIC DNA]</scope>
    <source>
        <strain evidence="8 9">LMG 27731</strain>
    </source>
</reference>
<feature type="transmembrane region" description="Helical" evidence="7">
    <location>
        <begin position="218"/>
        <end position="241"/>
    </location>
</feature>
<comment type="subcellular location">
    <subcellularLocation>
        <location evidence="1">Cell membrane</location>
        <topology evidence="1">Multi-pass membrane protein</topology>
    </subcellularLocation>
</comment>
<feature type="transmembrane region" description="Helical" evidence="7">
    <location>
        <begin position="96"/>
        <end position="123"/>
    </location>
</feature>
<dbReference type="PANTHER" id="PTHR43266">
    <property type="entry name" value="MACROLIDE-EFFLUX PROTEIN"/>
    <property type="match status" value="1"/>
</dbReference>